<evidence type="ECO:0000256" key="7">
    <source>
        <dbReference type="ARBA" id="ARBA00022794"/>
    </source>
</evidence>
<accession>A0A7I8X4T6</accession>
<dbReference type="Proteomes" id="UP000659654">
    <property type="component" value="Unassembled WGS sequence"/>
</dbReference>
<evidence type="ECO:0000256" key="2">
    <source>
        <dbReference type="ARBA" id="ARBA00006831"/>
    </source>
</evidence>
<dbReference type="OrthoDB" id="10263060at2759"/>
<keyword evidence="13" id="KW-0175">Coiled coil</keyword>
<evidence type="ECO:0000313" key="14">
    <source>
        <dbReference type="EMBL" id="CAD5231018.1"/>
    </source>
</evidence>
<comment type="caution">
    <text evidence="14">The sequence shown here is derived from an EMBL/GenBank/DDBJ whole genome shotgun (WGS) entry which is preliminary data.</text>
</comment>
<dbReference type="GO" id="GO:0005930">
    <property type="term" value="C:axoneme"/>
    <property type="evidence" value="ECO:0007669"/>
    <property type="project" value="TreeGrafter"/>
</dbReference>
<evidence type="ECO:0000256" key="5">
    <source>
        <dbReference type="ARBA" id="ARBA00022490"/>
    </source>
</evidence>
<protein>
    <recommendedName>
        <fullName evidence="3">Cytoplasmic dynein 2 light intermediate chain 1</fullName>
    </recommendedName>
</protein>
<sequence length="329" mass="37555">MAFVDIFEKGIEALKKQKEESAQEKDRFKDEFNKIRTIFVCGMAKSGKTSFINRYFDRNENSEPTFGLSYRFATKTRVNTKELVEFWELGNSALLSSLTSVCITEKNISGLSTIIFIDPTIPQNIEAVIAPLLTSIRDQVAKIKGEKPKFDMSKSIFYIGIPCVMVIGRYDEFQNFDTERKRTILKLLRFLAHVNGATLMSYSIYQEILVGRGKSLAGNLGFDTAFNVQNSTDILKPVFVEAGSDSIEDIGDLINGRQRATFDSIRDAMDFFLQSLNEHFKQEPLEQPVSLLDSNNDEETRKFNEPLLDTAIEERFREMEFLSKEMSRA</sequence>
<keyword evidence="5" id="KW-0963">Cytoplasm</keyword>
<name>A0A7I8X4T6_BURXY</name>
<proteinExistence type="inferred from homology"/>
<evidence type="ECO:0000256" key="9">
    <source>
        <dbReference type="ARBA" id="ARBA00023069"/>
    </source>
</evidence>
<evidence type="ECO:0000256" key="8">
    <source>
        <dbReference type="ARBA" id="ARBA00023017"/>
    </source>
</evidence>
<evidence type="ECO:0000256" key="11">
    <source>
        <dbReference type="ARBA" id="ARBA00023212"/>
    </source>
</evidence>
<dbReference type="GO" id="GO:0045504">
    <property type="term" value="F:dynein heavy chain binding"/>
    <property type="evidence" value="ECO:0007669"/>
    <property type="project" value="TreeGrafter"/>
</dbReference>
<keyword evidence="4" id="KW-0217">Developmental protein</keyword>
<keyword evidence="10" id="KW-0505">Motor protein</keyword>
<keyword evidence="6" id="KW-0493">Microtubule</keyword>
<feature type="coiled-coil region" evidence="13">
    <location>
        <begin position="4"/>
        <end position="31"/>
    </location>
</feature>
<dbReference type="SUPFAM" id="SSF52540">
    <property type="entry name" value="P-loop containing nucleoside triphosphate hydrolases"/>
    <property type="match status" value="1"/>
</dbReference>
<evidence type="ECO:0000256" key="12">
    <source>
        <dbReference type="ARBA" id="ARBA00023273"/>
    </source>
</evidence>
<keyword evidence="11" id="KW-0206">Cytoskeleton</keyword>
<dbReference type="SMR" id="A0A7I8X4T6"/>
<dbReference type="Gene3D" id="3.40.50.300">
    <property type="entry name" value="P-loop containing nucleotide triphosphate hydrolases"/>
    <property type="match status" value="1"/>
</dbReference>
<evidence type="ECO:0000256" key="1">
    <source>
        <dbReference type="ARBA" id="ARBA00004120"/>
    </source>
</evidence>
<evidence type="ECO:0000256" key="4">
    <source>
        <dbReference type="ARBA" id="ARBA00022473"/>
    </source>
</evidence>
<keyword evidence="12" id="KW-0966">Cell projection</keyword>
<evidence type="ECO:0000256" key="6">
    <source>
        <dbReference type="ARBA" id="ARBA00022701"/>
    </source>
</evidence>
<evidence type="ECO:0000256" key="3">
    <source>
        <dbReference type="ARBA" id="ARBA00018863"/>
    </source>
</evidence>
<keyword evidence="9" id="KW-0969">Cilium</keyword>
<evidence type="ECO:0000256" key="13">
    <source>
        <dbReference type="SAM" id="Coils"/>
    </source>
</evidence>
<dbReference type="PANTHER" id="PTHR13236">
    <property type="entry name" value="DYNEIN 2 LIGHT INTERMEDIATE CHAIN, ISOFORM 2"/>
    <property type="match status" value="1"/>
</dbReference>
<dbReference type="InterPro" id="IPR040045">
    <property type="entry name" value="DYNC2LI1"/>
</dbReference>
<dbReference type="InterPro" id="IPR027417">
    <property type="entry name" value="P-loop_NTPase"/>
</dbReference>
<gene>
    <name evidence="14" type="ORF">BXYJ_LOCUS11271</name>
</gene>
<organism evidence="14 15">
    <name type="scientific">Bursaphelenchus xylophilus</name>
    <name type="common">Pinewood nematode worm</name>
    <name type="synonym">Aphelenchoides xylophilus</name>
    <dbReference type="NCBI Taxonomy" id="6326"/>
    <lineage>
        <taxon>Eukaryota</taxon>
        <taxon>Metazoa</taxon>
        <taxon>Ecdysozoa</taxon>
        <taxon>Nematoda</taxon>
        <taxon>Chromadorea</taxon>
        <taxon>Rhabditida</taxon>
        <taxon>Tylenchina</taxon>
        <taxon>Tylenchomorpha</taxon>
        <taxon>Aphelenchoidea</taxon>
        <taxon>Aphelenchoididae</taxon>
        <taxon>Bursaphelenchus</taxon>
    </lineage>
</organism>
<keyword evidence="15" id="KW-1185">Reference proteome</keyword>
<dbReference type="GO" id="GO:0005868">
    <property type="term" value="C:cytoplasmic dynein complex"/>
    <property type="evidence" value="ECO:0007669"/>
    <property type="project" value="InterPro"/>
</dbReference>
<comment type="similarity">
    <text evidence="2">Belongs to the dynein light intermediate chain family.</text>
</comment>
<dbReference type="GO" id="GO:0035735">
    <property type="term" value="P:intraciliary transport involved in cilium assembly"/>
    <property type="evidence" value="ECO:0007669"/>
    <property type="project" value="InterPro"/>
</dbReference>
<evidence type="ECO:0000256" key="10">
    <source>
        <dbReference type="ARBA" id="ARBA00023175"/>
    </source>
</evidence>
<dbReference type="GO" id="GO:0036064">
    <property type="term" value="C:ciliary basal body"/>
    <property type="evidence" value="ECO:0007669"/>
    <property type="project" value="TreeGrafter"/>
</dbReference>
<dbReference type="PANTHER" id="PTHR13236:SF0">
    <property type="entry name" value="CYTOPLASMIC DYNEIN 2 LIGHT INTERMEDIATE CHAIN 1"/>
    <property type="match status" value="1"/>
</dbReference>
<dbReference type="AlphaFoldDB" id="A0A7I8X4T6"/>
<dbReference type="GO" id="GO:0005874">
    <property type="term" value="C:microtubule"/>
    <property type="evidence" value="ECO:0007669"/>
    <property type="project" value="UniProtKB-KW"/>
</dbReference>
<dbReference type="GO" id="GO:0035721">
    <property type="term" value="P:intraciliary retrograde transport"/>
    <property type="evidence" value="ECO:0007669"/>
    <property type="project" value="InterPro"/>
</dbReference>
<keyword evidence="7" id="KW-0970">Cilium biogenesis/degradation</keyword>
<reference evidence="14" key="1">
    <citation type="submission" date="2020-09" db="EMBL/GenBank/DDBJ databases">
        <authorList>
            <person name="Kikuchi T."/>
        </authorList>
    </citation>
    <scope>NUCLEOTIDE SEQUENCE</scope>
    <source>
        <strain evidence="14">Ka4C1</strain>
    </source>
</reference>
<comment type="subcellular location">
    <subcellularLocation>
        <location evidence="1">Cytoplasm</location>
        <location evidence="1">Cytoskeleton</location>
        <location evidence="1">Cilium basal body</location>
    </subcellularLocation>
</comment>
<dbReference type="EMBL" id="CAJFDI010000005">
    <property type="protein sequence ID" value="CAD5231018.1"/>
    <property type="molecule type" value="Genomic_DNA"/>
</dbReference>
<evidence type="ECO:0000313" key="15">
    <source>
        <dbReference type="Proteomes" id="UP000659654"/>
    </source>
</evidence>
<keyword evidence="8" id="KW-0243">Dynein</keyword>
<dbReference type="Proteomes" id="UP000582659">
    <property type="component" value="Unassembled WGS sequence"/>
</dbReference>
<dbReference type="EMBL" id="CAJFCV020000005">
    <property type="protein sequence ID" value="CAG9122097.1"/>
    <property type="molecule type" value="Genomic_DNA"/>
</dbReference>